<dbReference type="SUPFAM" id="SSF51735">
    <property type="entry name" value="NAD(P)-binding Rossmann-fold domains"/>
    <property type="match status" value="1"/>
</dbReference>
<gene>
    <name evidence="2" type="ORF">FB384_003339</name>
</gene>
<evidence type="ECO:0000259" key="1">
    <source>
        <dbReference type="SMART" id="SM00829"/>
    </source>
</evidence>
<dbReference type="Gene3D" id="3.90.180.10">
    <property type="entry name" value="Medium-chain alcohol dehydrogenases, catalytic domain"/>
    <property type="match status" value="1"/>
</dbReference>
<feature type="domain" description="Enoyl reductase (ER)" evidence="1">
    <location>
        <begin position="2"/>
        <end position="221"/>
    </location>
</feature>
<protein>
    <submittedName>
        <fullName evidence="2">NADPH:quinone reductase-like Zn-dependent oxidoreductase</fullName>
    </submittedName>
</protein>
<sequence>MASPSVTFPLPSELSFREGAALAMNFPTVHFALAHRGRLKAGETVLVHGAAGGVGTGATQVAKGMGATVVAIVDSETNIGVARLAGADHVIVAGPGWPDEVRSHTGGVDVVVDPVGGDYFTDSIRLLRPAGRHLVIGFASGDIPTIAVNRLLLKNVEVVGVYWGGFVEHDDTIAAESARELARLAREGFVKPVVGGSYPLADAATALAAMEQRSASGKLILDVVTMS</sequence>
<dbReference type="GO" id="GO:0016491">
    <property type="term" value="F:oxidoreductase activity"/>
    <property type="evidence" value="ECO:0007669"/>
    <property type="project" value="InterPro"/>
</dbReference>
<dbReference type="PANTHER" id="PTHR43677">
    <property type="entry name" value="SHORT-CHAIN DEHYDROGENASE/REDUCTASE"/>
    <property type="match status" value="1"/>
</dbReference>
<dbReference type="Gene3D" id="3.40.50.720">
    <property type="entry name" value="NAD(P)-binding Rossmann-like Domain"/>
    <property type="match status" value="1"/>
</dbReference>
<dbReference type="SMART" id="SM00829">
    <property type="entry name" value="PKS_ER"/>
    <property type="match status" value="1"/>
</dbReference>
<name>A0A839XXD1_9PSEU</name>
<dbReference type="InterPro" id="IPR051397">
    <property type="entry name" value="Zn-ADH-like_protein"/>
</dbReference>
<dbReference type="InterPro" id="IPR020843">
    <property type="entry name" value="ER"/>
</dbReference>
<evidence type="ECO:0000313" key="2">
    <source>
        <dbReference type="EMBL" id="MBB3664435.1"/>
    </source>
</evidence>
<comment type="caution">
    <text evidence="2">The sequence shown here is derived from an EMBL/GenBank/DDBJ whole genome shotgun (WGS) entry which is preliminary data.</text>
</comment>
<keyword evidence="3" id="KW-1185">Reference proteome</keyword>
<reference evidence="2 3" key="1">
    <citation type="submission" date="2020-08" db="EMBL/GenBank/DDBJ databases">
        <title>Sequencing the genomes of 1000 actinobacteria strains.</title>
        <authorList>
            <person name="Klenk H.-P."/>
        </authorList>
    </citation>
    <scope>NUCLEOTIDE SEQUENCE [LARGE SCALE GENOMIC DNA]</scope>
    <source>
        <strain evidence="2 3">DSM 45267</strain>
    </source>
</reference>
<dbReference type="InterPro" id="IPR013149">
    <property type="entry name" value="ADH-like_C"/>
</dbReference>
<dbReference type="AlphaFoldDB" id="A0A839XXD1"/>
<dbReference type="EMBL" id="JACIBS010000001">
    <property type="protein sequence ID" value="MBB3664435.1"/>
    <property type="molecule type" value="Genomic_DNA"/>
</dbReference>
<dbReference type="InterPro" id="IPR002364">
    <property type="entry name" value="Quin_OxRdtase/zeta-crystal_CS"/>
</dbReference>
<dbReference type="GO" id="GO:0008270">
    <property type="term" value="F:zinc ion binding"/>
    <property type="evidence" value="ECO:0007669"/>
    <property type="project" value="InterPro"/>
</dbReference>
<dbReference type="Pfam" id="PF00107">
    <property type="entry name" value="ADH_zinc_N"/>
    <property type="match status" value="1"/>
</dbReference>
<dbReference type="Proteomes" id="UP000564573">
    <property type="component" value="Unassembled WGS sequence"/>
</dbReference>
<proteinExistence type="predicted"/>
<dbReference type="PANTHER" id="PTHR43677:SF4">
    <property type="entry name" value="QUINONE OXIDOREDUCTASE-LIKE PROTEIN 2"/>
    <property type="match status" value="1"/>
</dbReference>
<dbReference type="InterPro" id="IPR036291">
    <property type="entry name" value="NAD(P)-bd_dom_sf"/>
</dbReference>
<dbReference type="PROSITE" id="PS01162">
    <property type="entry name" value="QOR_ZETA_CRYSTAL"/>
    <property type="match status" value="1"/>
</dbReference>
<organism evidence="2 3">
    <name type="scientific">Prauserella sediminis</name>
    <dbReference type="NCBI Taxonomy" id="577680"/>
    <lineage>
        <taxon>Bacteria</taxon>
        <taxon>Bacillati</taxon>
        <taxon>Actinomycetota</taxon>
        <taxon>Actinomycetes</taxon>
        <taxon>Pseudonocardiales</taxon>
        <taxon>Pseudonocardiaceae</taxon>
        <taxon>Prauserella</taxon>
        <taxon>Prauserella salsuginis group</taxon>
    </lineage>
</organism>
<evidence type="ECO:0000313" key="3">
    <source>
        <dbReference type="Proteomes" id="UP000564573"/>
    </source>
</evidence>
<accession>A0A839XXD1</accession>